<feature type="chain" id="PRO_5041729822" description="Hydrophobin" evidence="1">
    <location>
        <begin position="17"/>
        <end position="106"/>
    </location>
</feature>
<feature type="signal peptide" evidence="1">
    <location>
        <begin position="1"/>
        <end position="16"/>
    </location>
</feature>
<reference evidence="2" key="1">
    <citation type="journal article" date="2012" name="PLoS Genet.">
        <title>Comparative analysis of the genomes of two field isolates of the rice blast fungus Magnaporthe oryzae.</title>
        <authorList>
            <person name="Xue M."/>
            <person name="Yang J."/>
            <person name="Li Z."/>
            <person name="Hu S."/>
            <person name="Yao N."/>
            <person name="Dean R.A."/>
            <person name="Zhao W."/>
            <person name="Shen M."/>
            <person name="Zhang H."/>
            <person name="Li C."/>
            <person name="Liu L."/>
            <person name="Cao L."/>
            <person name="Xu X."/>
            <person name="Xing Y."/>
            <person name="Hsiang T."/>
            <person name="Zhang Z."/>
            <person name="Xu J.R."/>
            <person name="Peng Y.L."/>
        </authorList>
    </citation>
    <scope>NUCLEOTIDE SEQUENCE</scope>
    <source>
        <strain evidence="2">Y34</strain>
    </source>
</reference>
<dbReference type="Pfam" id="PF19951">
    <property type="entry name" value="DUF6413"/>
    <property type="match status" value="1"/>
</dbReference>
<accession>A0AA97P9X2</accession>
<proteinExistence type="predicted"/>
<protein>
    <recommendedName>
        <fullName evidence="3">Hydrophobin</fullName>
    </recommendedName>
</protein>
<evidence type="ECO:0000256" key="1">
    <source>
        <dbReference type="SAM" id="SignalP"/>
    </source>
</evidence>
<keyword evidence="1" id="KW-0732">Signal</keyword>
<name>A0AA97P9X2_PYRO3</name>
<evidence type="ECO:0008006" key="3">
    <source>
        <dbReference type="Google" id="ProtNLM"/>
    </source>
</evidence>
<evidence type="ECO:0000313" key="2">
    <source>
        <dbReference type="EMBL" id="ELQ44307.1"/>
    </source>
</evidence>
<dbReference type="InterPro" id="IPR045634">
    <property type="entry name" value="DUF6413"/>
</dbReference>
<sequence length="106" mass="11314">MRSYILFCCLAGLAAARSLAIQPRDDLDFTATTGPICCGHGTQDPNNLCKNAGLFAYCCSSFANNEEQGCDPVVDFHVGRDVKIVDSESQRKCVSGTRVGFVGCAN</sequence>
<dbReference type="EMBL" id="JH793511">
    <property type="protein sequence ID" value="ELQ44307.1"/>
    <property type="molecule type" value="Genomic_DNA"/>
</dbReference>
<organism evidence="2">
    <name type="scientific">Pyricularia oryzae (strain Y34)</name>
    <name type="common">Rice blast fungus</name>
    <name type="synonym">Magnaporthe oryzae</name>
    <dbReference type="NCBI Taxonomy" id="1143189"/>
    <lineage>
        <taxon>Eukaryota</taxon>
        <taxon>Fungi</taxon>
        <taxon>Dikarya</taxon>
        <taxon>Ascomycota</taxon>
        <taxon>Pezizomycotina</taxon>
        <taxon>Sordariomycetes</taxon>
        <taxon>Sordariomycetidae</taxon>
        <taxon>Magnaporthales</taxon>
        <taxon>Pyriculariaceae</taxon>
        <taxon>Pyricularia</taxon>
    </lineage>
</organism>
<dbReference type="AlphaFoldDB" id="A0AA97P9X2"/>
<gene>
    <name evidence="2" type="ORF">OOU_Y34scaffold00093g3</name>
</gene>
<dbReference type="Proteomes" id="UP000011086">
    <property type="component" value="Unassembled WGS sequence"/>
</dbReference>